<keyword evidence="3" id="KW-1185">Reference proteome</keyword>
<dbReference type="Gene3D" id="3.20.80.10">
    <property type="entry name" value="Regulatory factor, effector binding domain"/>
    <property type="match status" value="1"/>
</dbReference>
<dbReference type="PANTHER" id="PTHR36444">
    <property type="entry name" value="TRANSCRIPTIONAL REGULATOR PROTEIN YOBU-RELATED"/>
    <property type="match status" value="1"/>
</dbReference>
<feature type="domain" description="AraC effector-binding" evidence="1">
    <location>
        <begin position="1"/>
        <end position="151"/>
    </location>
</feature>
<name>A0ABS3Q127_9GAMM</name>
<evidence type="ECO:0000313" key="3">
    <source>
        <dbReference type="Proteomes" id="UP000664835"/>
    </source>
</evidence>
<protein>
    <submittedName>
        <fullName evidence="2">GyrI-like domain-containing protein</fullName>
    </submittedName>
</protein>
<dbReference type="InterPro" id="IPR011256">
    <property type="entry name" value="Reg_factor_effector_dom_sf"/>
</dbReference>
<dbReference type="SMART" id="SM00871">
    <property type="entry name" value="AraC_E_bind"/>
    <property type="match status" value="1"/>
</dbReference>
<dbReference type="PANTHER" id="PTHR36444:SF2">
    <property type="entry name" value="TRANSCRIPTIONAL REGULATOR PROTEIN YOBU-RELATED"/>
    <property type="match status" value="1"/>
</dbReference>
<dbReference type="Pfam" id="PF14526">
    <property type="entry name" value="Cass2"/>
    <property type="match status" value="1"/>
</dbReference>
<organism evidence="2 3">
    <name type="scientific">Thiomicrorhabdus marina</name>
    <dbReference type="NCBI Taxonomy" id="2818442"/>
    <lineage>
        <taxon>Bacteria</taxon>
        <taxon>Pseudomonadati</taxon>
        <taxon>Pseudomonadota</taxon>
        <taxon>Gammaproteobacteria</taxon>
        <taxon>Thiotrichales</taxon>
        <taxon>Piscirickettsiaceae</taxon>
        <taxon>Thiomicrorhabdus</taxon>
    </lineage>
</organism>
<gene>
    <name evidence="2" type="ORF">J3998_00360</name>
</gene>
<reference evidence="2 3" key="1">
    <citation type="submission" date="2021-03" db="EMBL/GenBank/DDBJ databases">
        <title>Thiomicrorhabdus sp.nov.,novel sulfur-oxidizing bacteria isolated from coastal sediment.</title>
        <authorList>
            <person name="Liu X."/>
        </authorList>
    </citation>
    <scope>NUCLEOTIDE SEQUENCE [LARGE SCALE GENOMIC DNA]</scope>
    <source>
        <strain evidence="2 3">6S2-11</strain>
    </source>
</reference>
<evidence type="ECO:0000259" key="1">
    <source>
        <dbReference type="SMART" id="SM00871"/>
    </source>
</evidence>
<proteinExistence type="predicted"/>
<evidence type="ECO:0000313" key="2">
    <source>
        <dbReference type="EMBL" id="MBO1926014.1"/>
    </source>
</evidence>
<dbReference type="SUPFAM" id="SSF55136">
    <property type="entry name" value="Probable bacterial effector-binding domain"/>
    <property type="match status" value="1"/>
</dbReference>
<accession>A0ABS3Q127</accession>
<dbReference type="InterPro" id="IPR010499">
    <property type="entry name" value="AraC_E-bd"/>
</dbReference>
<comment type="caution">
    <text evidence="2">The sequence shown here is derived from an EMBL/GenBank/DDBJ whole genome shotgun (WGS) entry which is preliminary data.</text>
</comment>
<dbReference type="EMBL" id="JAGETV010000001">
    <property type="protein sequence ID" value="MBO1926014.1"/>
    <property type="molecule type" value="Genomic_DNA"/>
</dbReference>
<dbReference type="InterPro" id="IPR053182">
    <property type="entry name" value="YobU-like_regulator"/>
</dbReference>
<dbReference type="RefSeq" id="WP_208146136.1">
    <property type="nucleotide sequence ID" value="NZ_JAGETV010000001.1"/>
</dbReference>
<dbReference type="InterPro" id="IPR029441">
    <property type="entry name" value="Cass2"/>
</dbReference>
<sequence>MNVVDVDEKEIYGISVRTTNANEMNPETAKIGKTWQKFDREVPVNYQAGERVYGVYYDYQSDANGEFQVLAGTESRNDSLEKVTILKGKYLVFESQAKSADDKARIQAVIETWGRVWDYFSLDDSEYKRAYKTDFEHYKNETAINIYISVM</sequence>
<dbReference type="Proteomes" id="UP000664835">
    <property type="component" value="Unassembled WGS sequence"/>
</dbReference>